<evidence type="ECO:0000313" key="1">
    <source>
        <dbReference type="EnsemblMetazoa" id="GAUT028438-PA"/>
    </source>
</evidence>
<organism evidence="1 2">
    <name type="scientific">Glossina austeni</name>
    <name type="common">Savannah tsetse fly</name>
    <dbReference type="NCBI Taxonomy" id="7395"/>
    <lineage>
        <taxon>Eukaryota</taxon>
        <taxon>Metazoa</taxon>
        <taxon>Ecdysozoa</taxon>
        <taxon>Arthropoda</taxon>
        <taxon>Hexapoda</taxon>
        <taxon>Insecta</taxon>
        <taxon>Pterygota</taxon>
        <taxon>Neoptera</taxon>
        <taxon>Endopterygota</taxon>
        <taxon>Diptera</taxon>
        <taxon>Brachycera</taxon>
        <taxon>Muscomorpha</taxon>
        <taxon>Hippoboscoidea</taxon>
        <taxon>Glossinidae</taxon>
        <taxon>Glossina</taxon>
    </lineage>
</organism>
<evidence type="ECO:0000313" key="2">
    <source>
        <dbReference type="Proteomes" id="UP000078200"/>
    </source>
</evidence>
<dbReference type="AlphaFoldDB" id="A0A1A9V7J7"/>
<protein>
    <submittedName>
        <fullName evidence="1">Uncharacterized protein</fullName>
    </submittedName>
</protein>
<keyword evidence="2" id="KW-1185">Reference proteome</keyword>
<reference evidence="1" key="1">
    <citation type="submission" date="2020-05" db="UniProtKB">
        <authorList>
            <consortium name="EnsemblMetazoa"/>
        </authorList>
    </citation>
    <scope>IDENTIFICATION</scope>
    <source>
        <strain evidence="1">TTRI</strain>
    </source>
</reference>
<dbReference type="Proteomes" id="UP000078200">
    <property type="component" value="Unassembled WGS sequence"/>
</dbReference>
<sequence>MIQKLDLPYTEFLENDVPQEPAIKLTHNVRSTSPVPVLNIFIRQLAHKPTYLVAKLQRHFAKLLQMSLKYPIEKPNKPNKQYLLNGEPIKLPDNLESLPRADSFPSQRHRWNTNEEFDENPLQAYIDRWLDRVVISTCRVSVSNMVLSAVQKDHNHQLDVKLNARGCRRQRYLKVVVAVSMSEFGRVYAINANDNYAELTMTSSFWDLDNT</sequence>
<accession>A0A1A9V7J7</accession>
<proteinExistence type="predicted"/>
<dbReference type="VEuPathDB" id="VectorBase:GAUT028438"/>
<dbReference type="EnsemblMetazoa" id="GAUT028438-RA">
    <property type="protein sequence ID" value="GAUT028438-PA"/>
    <property type="gene ID" value="GAUT028438"/>
</dbReference>
<name>A0A1A9V7J7_GLOAU</name>